<evidence type="ECO:0000256" key="1">
    <source>
        <dbReference type="SAM" id="SignalP"/>
    </source>
</evidence>
<dbReference type="AlphaFoldDB" id="A0A3L9ZPZ7"/>
<feature type="chain" id="PRO_5018215453" evidence="1">
    <location>
        <begin position="24"/>
        <end position="160"/>
    </location>
</feature>
<name>A0A3L9ZPZ7_9FLAO</name>
<dbReference type="PROSITE" id="PS51257">
    <property type="entry name" value="PROKAR_LIPOPROTEIN"/>
    <property type="match status" value="1"/>
</dbReference>
<sequence length="160" mass="17964">MIKKIFGLATLLFLILVSCQSKIKNTTINSDKVIEQQPTAIHYDLAKNYFVKSTVKKIQNPKIKTAEQFNQIFGMATTMGINGKPTAIDFAKKYVIAVILPETDLKTTVEPVSLKKNKKGEIALKYKIEIGDKQSYKTVPFFAIIVHKTDDGELIVTELK</sequence>
<keyword evidence="3" id="KW-1185">Reference proteome</keyword>
<gene>
    <name evidence="2" type="ORF">BC961_2948</name>
</gene>
<dbReference type="Proteomes" id="UP000280368">
    <property type="component" value="Unassembled WGS sequence"/>
</dbReference>
<organism evidence="2 3">
    <name type="scientific">Flavobacterium weaverense</name>
    <dbReference type="NCBI Taxonomy" id="271156"/>
    <lineage>
        <taxon>Bacteria</taxon>
        <taxon>Pseudomonadati</taxon>
        <taxon>Bacteroidota</taxon>
        <taxon>Flavobacteriia</taxon>
        <taxon>Flavobacteriales</taxon>
        <taxon>Flavobacteriaceae</taxon>
        <taxon>Flavobacterium</taxon>
    </lineage>
</organism>
<evidence type="ECO:0000313" key="3">
    <source>
        <dbReference type="Proteomes" id="UP000280368"/>
    </source>
</evidence>
<reference evidence="2 3" key="1">
    <citation type="submission" date="2018-10" db="EMBL/GenBank/DDBJ databases">
        <title>Genomic Encyclopedia of Archaeal and Bacterial Type Strains, Phase II (KMG-II): from individual species to whole genera.</title>
        <authorList>
            <person name="Goeker M."/>
        </authorList>
    </citation>
    <scope>NUCLEOTIDE SEQUENCE [LARGE SCALE GENOMIC DNA]</scope>
    <source>
        <strain evidence="2 3">DSM 19727</strain>
    </source>
</reference>
<keyword evidence="1" id="KW-0732">Signal</keyword>
<proteinExistence type="predicted"/>
<comment type="caution">
    <text evidence="2">The sequence shown here is derived from an EMBL/GenBank/DDBJ whole genome shotgun (WGS) entry which is preliminary data.</text>
</comment>
<accession>A0A3L9ZPZ7</accession>
<dbReference type="RefSeq" id="WP_121926502.1">
    <property type="nucleotide sequence ID" value="NZ_REFH01000013.1"/>
</dbReference>
<evidence type="ECO:0000313" key="2">
    <source>
        <dbReference type="EMBL" id="RMA72545.1"/>
    </source>
</evidence>
<dbReference type="EMBL" id="REFH01000013">
    <property type="protein sequence ID" value="RMA72545.1"/>
    <property type="molecule type" value="Genomic_DNA"/>
</dbReference>
<protein>
    <submittedName>
        <fullName evidence="2">Uncharacterized protein</fullName>
    </submittedName>
</protein>
<dbReference type="OrthoDB" id="8613168at2"/>
<feature type="signal peptide" evidence="1">
    <location>
        <begin position="1"/>
        <end position="23"/>
    </location>
</feature>